<reference evidence="2 3" key="1">
    <citation type="journal article" date="2011" name="Proc. Natl. Acad. Sci. U.S.A.">
        <title>Genome and transcriptome analyses of the mountain pine beetle-fungal symbiont Grosmannia clavigera, a lodgepole pine pathogen.</title>
        <authorList>
            <person name="DiGuistini S."/>
            <person name="Wang Y."/>
            <person name="Liao N.Y."/>
            <person name="Taylor G."/>
            <person name="Tanguay P."/>
            <person name="Feau N."/>
            <person name="Henrissat B."/>
            <person name="Chan S.K."/>
            <person name="Hesse-Orce U."/>
            <person name="Alamouti S.M."/>
            <person name="Tsui C.K.M."/>
            <person name="Docking R.T."/>
            <person name="Levasseur A."/>
            <person name="Haridas S."/>
            <person name="Robertson G."/>
            <person name="Birol I."/>
            <person name="Holt R.A."/>
            <person name="Marra M.A."/>
            <person name="Hamelin R.C."/>
            <person name="Hirst M."/>
            <person name="Jones S.J.M."/>
            <person name="Bohlmann J."/>
            <person name="Breuil C."/>
        </authorList>
    </citation>
    <scope>NUCLEOTIDE SEQUENCE [LARGE SCALE GENOMIC DNA]</scope>
    <source>
        <strain evidence="3">kw1407 / UAMH 11150</strain>
    </source>
</reference>
<dbReference type="InParanoid" id="F0XGR9"/>
<dbReference type="Proteomes" id="UP000007796">
    <property type="component" value="Unassembled WGS sequence"/>
</dbReference>
<gene>
    <name evidence="2" type="ORF">CMQ_2935</name>
</gene>
<evidence type="ECO:0000256" key="1">
    <source>
        <dbReference type="SAM" id="MobiDB-lite"/>
    </source>
</evidence>
<sequence>MLLFRSLGLQGERLYLTCRAACIPQTVPAGLISFESSWSQTLCRNQGCLPEPKTQTTSYTTRPGNSGVPTSSQTWARWRHTSILHSHPDRCPAARRLVAITDSTRRQQAGNRAAAHNAIARQPPGQGRSSAVRRLGATGSGMSGNRLSLYS</sequence>
<evidence type="ECO:0000313" key="3">
    <source>
        <dbReference type="Proteomes" id="UP000007796"/>
    </source>
</evidence>
<organism evidence="3">
    <name type="scientific">Grosmannia clavigera (strain kw1407 / UAMH 11150)</name>
    <name type="common">Blue stain fungus</name>
    <name type="synonym">Graphiocladiella clavigera</name>
    <dbReference type="NCBI Taxonomy" id="655863"/>
    <lineage>
        <taxon>Eukaryota</taxon>
        <taxon>Fungi</taxon>
        <taxon>Dikarya</taxon>
        <taxon>Ascomycota</taxon>
        <taxon>Pezizomycotina</taxon>
        <taxon>Sordariomycetes</taxon>
        <taxon>Sordariomycetidae</taxon>
        <taxon>Ophiostomatales</taxon>
        <taxon>Ophiostomataceae</taxon>
        <taxon>Leptographium</taxon>
    </lineage>
</organism>
<name>F0XGR9_GROCL</name>
<accession>F0XGR9</accession>
<feature type="compositionally biased region" description="Low complexity" evidence="1">
    <location>
        <begin position="112"/>
        <end position="122"/>
    </location>
</feature>
<dbReference type="HOGENOM" id="CLU_1731656_0_0_1"/>
<dbReference type="EMBL" id="GL629769">
    <property type="protein sequence ID" value="EFX03006.1"/>
    <property type="molecule type" value="Genomic_DNA"/>
</dbReference>
<dbReference type="AlphaFoldDB" id="F0XGR9"/>
<evidence type="ECO:0000313" key="2">
    <source>
        <dbReference type="EMBL" id="EFX03006.1"/>
    </source>
</evidence>
<dbReference type="RefSeq" id="XP_014172488.1">
    <property type="nucleotide sequence ID" value="XM_014317013.1"/>
</dbReference>
<feature type="region of interest" description="Disordered" evidence="1">
    <location>
        <begin position="54"/>
        <end position="73"/>
    </location>
</feature>
<dbReference type="GeneID" id="25975979"/>
<protein>
    <submittedName>
        <fullName evidence="2">Uncharacterized protein</fullName>
    </submittedName>
</protein>
<keyword evidence="3" id="KW-1185">Reference proteome</keyword>
<proteinExistence type="predicted"/>
<feature type="region of interest" description="Disordered" evidence="1">
    <location>
        <begin position="112"/>
        <end position="151"/>
    </location>
</feature>